<sequence length="182" mass="19674">MKPRFSFALLLLLSSTCLLQSCKKDDEPEPVNEEELITTFRLTFTEVGNSSNTFTATLSDPDGEGPTAPTVDEIMLDSATTYNVTAEFLNESDPNDVEDITEEIREEDDQHLLCFSPSGVDLTVNRTDSDGTYEVGLTSDWVAGAAGSGTITIALRHQPGVKDGTCDPGEADLEATFDVTIQ</sequence>
<keyword evidence="3" id="KW-1185">Reference proteome</keyword>
<dbReference type="PROSITE" id="PS51257">
    <property type="entry name" value="PROKAR_LIPOPROTEIN"/>
    <property type="match status" value="1"/>
</dbReference>
<protein>
    <recommendedName>
        <fullName evidence="4">Type 1 periplasmic binding fold superfamily protein</fullName>
    </recommendedName>
</protein>
<organism evidence="2 3">
    <name type="scientific">Catalinimonas alkaloidigena</name>
    <dbReference type="NCBI Taxonomy" id="1075417"/>
    <lineage>
        <taxon>Bacteria</taxon>
        <taxon>Pseudomonadati</taxon>
        <taxon>Bacteroidota</taxon>
        <taxon>Cytophagia</taxon>
        <taxon>Cytophagales</taxon>
        <taxon>Catalimonadaceae</taxon>
        <taxon>Catalinimonas</taxon>
    </lineage>
</organism>
<feature type="chain" id="PRO_5011523976" description="Type 1 periplasmic binding fold superfamily protein" evidence="1">
    <location>
        <begin position="21"/>
        <end position="182"/>
    </location>
</feature>
<evidence type="ECO:0000313" key="3">
    <source>
        <dbReference type="Proteomes" id="UP000198510"/>
    </source>
</evidence>
<evidence type="ECO:0000256" key="1">
    <source>
        <dbReference type="SAM" id="SignalP"/>
    </source>
</evidence>
<dbReference type="STRING" id="1075417.SAMN05421823_12014"/>
<reference evidence="2 3" key="1">
    <citation type="submission" date="2016-10" db="EMBL/GenBank/DDBJ databases">
        <authorList>
            <person name="de Groot N.N."/>
        </authorList>
    </citation>
    <scope>NUCLEOTIDE SEQUENCE [LARGE SCALE GENOMIC DNA]</scope>
    <source>
        <strain evidence="2 3">DSM 25186</strain>
    </source>
</reference>
<keyword evidence="1" id="KW-0732">Signal</keyword>
<dbReference type="Proteomes" id="UP000198510">
    <property type="component" value="Unassembled WGS sequence"/>
</dbReference>
<gene>
    <name evidence="2" type="ORF">SAMN05421823_12014</name>
</gene>
<evidence type="ECO:0008006" key="4">
    <source>
        <dbReference type="Google" id="ProtNLM"/>
    </source>
</evidence>
<dbReference type="EMBL" id="FNFO01000020">
    <property type="protein sequence ID" value="SDM70666.1"/>
    <property type="molecule type" value="Genomic_DNA"/>
</dbReference>
<dbReference type="RefSeq" id="WP_089688689.1">
    <property type="nucleotide sequence ID" value="NZ_FNFO01000020.1"/>
</dbReference>
<evidence type="ECO:0000313" key="2">
    <source>
        <dbReference type="EMBL" id="SDM70666.1"/>
    </source>
</evidence>
<name>A0A1G9VEX7_9BACT</name>
<feature type="signal peptide" evidence="1">
    <location>
        <begin position="1"/>
        <end position="20"/>
    </location>
</feature>
<dbReference type="AlphaFoldDB" id="A0A1G9VEX7"/>
<proteinExistence type="predicted"/>
<accession>A0A1G9VEX7</accession>
<dbReference type="OrthoDB" id="713689at2"/>